<name>A0ABV1H7M2_9FIRM</name>
<evidence type="ECO:0000256" key="2">
    <source>
        <dbReference type="ARBA" id="ARBA00004613"/>
    </source>
</evidence>
<dbReference type="EMBL" id="JBBMFS010000011">
    <property type="protein sequence ID" value="MEQ2555702.1"/>
    <property type="molecule type" value="Genomic_DNA"/>
</dbReference>
<dbReference type="PANTHER" id="PTHR40088">
    <property type="entry name" value="PECTATE LYASE (EUROFUNG)"/>
    <property type="match status" value="1"/>
</dbReference>
<evidence type="ECO:0000259" key="11">
    <source>
        <dbReference type="PROSITE" id="PS50853"/>
    </source>
</evidence>
<evidence type="ECO:0000256" key="1">
    <source>
        <dbReference type="ARBA" id="ARBA00001913"/>
    </source>
</evidence>
<dbReference type="InterPro" id="IPR052052">
    <property type="entry name" value="Polysaccharide_Lyase_9"/>
</dbReference>
<dbReference type="Gene3D" id="2.160.20.10">
    <property type="entry name" value="Single-stranded right-handed beta-helix, Pectin lyase-like"/>
    <property type="match status" value="1"/>
</dbReference>
<feature type="signal peptide" evidence="10">
    <location>
        <begin position="1"/>
        <end position="24"/>
    </location>
</feature>
<comment type="cofactor">
    <cofactor evidence="1">
        <name>Ca(2+)</name>
        <dbReference type="ChEBI" id="CHEBI:29108"/>
    </cofactor>
</comment>
<protein>
    <recommendedName>
        <fullName evidence="11">Fibronectin type-III domain-containing protein</fullName>
    </recommendedName>
</protein>
<accession>A0ABV1H7M2</accession>
<feature type="domain" description="Fibronectin type-III" evidence="11">
    <location>
        <begin position="450"/>
        <end position="544"/>
    </location>
</feature>
<dbReference type="InterPro" id="IPR006626">
    <property type="entry name" value="PbH1"/>
</dbReference>
<dbReference type="Pfam" id="PF25850">
    <property type="entry name" value="PelX_Ig"/>
    <property type="match status" value="1"/>
</dbReference>
<evidence type="ECO:0000256" key="3">
    <source>
        <dbReference type="ARBA" id="ARBA00022525"/>
    </source>
</evidence>
<evidence type="ECO:0000256" key="7">
    <source>
        <dbReference type="ARBA" id="ARBA00023239"/>
    </source>
</evidence>
<dbReference type="SUPFAM" id="SSF49265">
    <property type="entry name" value="Fibronectin type III"/>
    <property type="match status" value="1"/>
</dbReference>
<dbReference type="InterPro" id="IPR058863">
    <property type="entry name" value="PelX-like_Ig"/>
</dbReference>
<keyword evidence="4" id="KW-0479">Metal-binding</keyword>
<dbReference type="InterPro" id="IPR013783">
    <property type="entry name" value="Ig-like_fold"/>
</dbReference>
<evidence type="ECO:0000256" key="10">
    <source>
        <dbReference type="SAM" id="SignalP"/>
    </source>
</evidence>
<keyword evidence="3" id="KW-0964">Secreted</keyword>
<dbReference type="SMART" id="SM00710">
    <property type="entry name" value="PbH1"/>
    <property type="match status" value="5"/>
</dbReference>
<evidence type="ECO:0000256" key="9">
    <source>
        <dbReference type="SAM" id="MobiDB-lite"/>
    </source>
</evidence>
<sequence>MRRKVTKAAALLSAVLMASSSVPYGVLIPYNVLAEEVSADAGVAAQEETAATVGSVTNIKTWDAAGLLAAATTEDNGLSLKGDGWTTGTDTAGAEAFGTGDYVKAGGVKPTPNNGAVPTAGCYLQYTATDSGKLTIMEKTQKSNKSFYVVDSDGVVKDTKTSGSASTYDTITIDVEEGKTYYAYMSGSTANIFQVVYTPTQVVRTWDAASLLAAATTEDNGVSLKGDGWTSGTDTAGAEAFGAGDYVKAGGVKPTPNNGAVPTAGCYLQYTATENGKLTIMEKTQKSNKSFYVVDSDGVVKDTKTSGSASTYDTITIDVEEGKTYYAYMSGSTANIFQVSLAVGEKKQTAWADVAAPVINSVTTDEAGDFVVDFSAVIDAYKGADDVKVTMLQDGLEVSTQTFTKQASTATFAPYRSGTYTFVVVAQRYGEADKASEVYTYKDYVLAVKKPVITWAQNKGNGDVYLDWINIEDADSYSVAYKESGSTADYTVVESALSAETGNYTLTGLTAGKSYDIQIKALRKSDGFESVYTEKDFEVTTAEEQPWYTAIVGSAQAGDVTFTTADGQTDNVKLSVSDNSAAKSNNQESPAIAGTAGTLEVKGQASGKISDDEDGFTYYYTKIDPNKENFKLSATFEITDTSLTPDNQTGFGIVAADALGLNVWGNPDYVHKYFNYASSMMFSSKQSNPFMRTVTGYTSADTSSNDGVERSVTNARFTDQTVKFEVGNKYTFSLEKTDEGYTAACNGSEQKLSDNSFTSVQEDGTVVVGIAVSRKVSVKVSDVEFSKSESKGITSNDNGDTKITPDGRVYSTSTSGSSNYEYIYVPNCAGTLTVSNGDTDVVVDQAVAANEVVRVNVPLNNGKNTVKSTLKPTAADNIASTVAVIKETVVDHQSYGQEGQTIIVSADADAEGKGTEESPMSLSNALKYAQPGQTIFLKNGTYSGAKVERSVSGTADKNINLVAESLSTDGTDGVVFTGEVRLTGSYWHVYGLYVKDSAGVGIQICGNYNTIEMCTVNHAANSGIQISREGGADNDAGRKGKLWPTGNLIKNCESFDNCDKGRNDADGFAAKLTCGEDNKFYGCISHNNIDDGWDLYAKSVSGEIGAVTIENCVTYNNGWLTTDDVTAKGYEYGEGNGFKLGGGQMKGAHVLKNSISFDNHAKGITSNSCPDCKIINCISYNNSLDNSAYNVGLNTKDSNIKAWEVTGLISLNNSKNTKLEDLIPFALHSENNYIYDGAASYNNKGEQATEDWFENVDTSVKPTRNEDGTINMHGLLLLKDTTKNTGAVLDVTSDAAKSVKPAKTTVVEEEKVVYEMRQDADGNWHYYANDKIATDYCGMALNEYGWWYIKNGDVDFTYTGMACNEYGWWYFNNGQLDLTFYGLASNEYGTWFYTDGQLNFDFTGMIIPENEWLYVQNGQVLTDYTGMALNDYGWWYFKDGKVDFTYTGMAVNEYGWWYFSNGQIDFGYNGFATNEYGTWLFTDGILNAGFTGMILNGDTWVYVTDGYISNTYTGMALNDYGWWYFNNGVLDLSYTGMALNEYGWWYFNNGLLDLTFTGVGSNEYGDWYFKDGTIAFDYSGTISFGGQDYTVTNGYAVKA</sequence>
<dbReference type="InterPro" id="IPR036116">
    <property type="entry name" value="FN3_sf"/>
</dbReference>
<proteinExistence type="inferred from homology"/>
<evidence type="ECO:0000313" key="12">
    <source>
        <dbReference type="EMBL" id="MEQ2555702.1"/>
    </source>
</evidence>
<keyword evidence="7" id="KW-0456">Lyase</keyword>
<dbReference type="PANTHER" id="PTHR40088:SF1">
    <property type="entry name" value="PECTATE LYASE PEL9"/>
    <property type="match status" value="1"/>
</dbReference>
<dbReference type="Pfam" id="PF25849">
    <property type="entry name" value="PelX_N"/>
    <property type="match status" value="1"/>
</dbReference>
<reference evidence="12" key="1">
    <citation type="submission" date="2024-03" db="EMBL/GenBank/DDBJ databases">
        <title>Human intestinal bacterial collection.</title>
        <authorList>
            <person name="Pauvert C."/>
            <person name="Hitch T.C.A."/>
            <person name="Clavel T."/>
        </authorList>
    </citation>
    <scope>NUCLEOTIDE SEQUENCE [LARGE SCALE GENOMIC DNA]</scope>
    <source>
        <strain evidence="12">CLA-AA-H89B</strain>
    </source>
</reference>
<dbReference type="Proteomes" id="UP001546774">
    <property type="component" value="Unassembled WGS sequence"/>
</dbReference>
<dbReference type="Pfam" id="PF21540">
    <property type="entry name" value="Choline_bind_4"/>
    <property type="match status" value="6"/>
</dbReference>
<comment type="similarity">
    <text evidence="8">Belongs to the polysaccharide lyase 9 family.</text>
</comment>
<dbReference type="InterPro" id="IPR048713">
    <property type="entry name" value="Choline_bind_rpt"/>
</dbReference>
<keyword evidence="5 10" id="KW-0732">Signal</keyword>
<dbReference type="InterPro" id="IPR012334">
    <property type="entry name" value="Pectin_lyas_fold"/>
</dbReference>
<dbReference type="InterPro" id="IPR003961">
    <property type="entry name" value="FN3_dom"/>
</dbReference>
<dbReference type="InterPro" id="IPR058953">
    <property type="entry name" value="PelX-like_N"/>
</dbReference>
<evidence type="ECO:0000256" key="4">
    <source>
        <dbReference type="ARBA" id="ARBA00022723"/>
    </source>
</evidence>
<evidence type="ECO:0000256" key="6">
    <source>
        <dbReference type="ARBA" id="ARBA00022837"/>
    </source>
</evidence>
<dbReference type="SUPFAM" id="SSF51126">
    <property type="entry name" value="Pectin lyase-like"/>
    <property type="match status" value="1"/>
</dbReference>
<keyword evidence="13" id="KW-1185">Reference proteome</keyword>
<dbReference type="InterPro" id="IPR011050">
    <property type="entry name" value="Pectin_lyase_fold/virulence"/>
</dbReference>
<gene>
    <name evidence="12" type="ORF">WMO37_11925</name>
</gene>
<feature type="region of interest" description="Disordered" evidence="9">
    <location>
        <begin position="789"/>
        <end position="814"/>
    </location>
</feature>
<organism evidence="12 13">
    <name type="scientific">Lachnospira intestinalis</name>
    <dbReference type="NCBI Taxonomy" id="3133158"/>
    <lineage>
        <taxon>Bacteria</taxon>
        <taxon>Bacillati</taxon>
        <taxon>Bacillota</taxon>
        <taxon>Clostridia</taxon>
        <taxon>Lachnospirales</taxon>
        <taxon>Lachnospiraceae</taxon>
        <taxon>Lachnospira</taxon>
    </lineage>
</organism>
<keyword evidence="6" id="KW-0106">Calcium</keyword>
<evidence type="ECO:0000256" key="8">
    <source>
        <dbReference type="ARBA" id="ARBA00038263"/>
    </source>
</evidence>
<feature type="chain" id="PRO_5046202299" description="Fibronectin type-III domain-containing protein" evidence="10">
    <location>
        <begin position="25"/>
        <end position="1599"/>
    </location>
</feature>
<dbReference type="Gene3D" id="2.60.40.10">
    <property type="entry name" value="Immunoglobulins"/>
    <property type="match status" value="1"/>
</dbReference>
<evidence type="ECO:0000256" key="5">
    <source>
        <dbReference type="ARBA" id="ARBA00022729"/>
    </source>
</evidence>
<evidence type="ECO:0000313" key="13">
    <source>
        <dbReference type="Proteomes" id="UP001546774"/>
    </source>
</evidence>
<comment type="caution">
    <text evidence="12">The sequence shown here is derived from an EMBL/GenBank/DDBJ whole genome shotgun (WGS) entry which is preliminary data.</text>
</comment>
<comment type="subcellular location">
    <subcellularLocation>
        <location evidence="2">Secreted</location>
    </subcellularLocation>
</comment>
<dbReference type="PROSITE" id="PS50853">
    <property type="entry name" value="FN3"/>
    <property type="match status" value="1"/>
</dbReference>